<reference evidence="3" key="1">
    <citation type="journal article" date="2019" name="Int. J. Syst. Evol. Microbiol.">
        <title>The Global Catalogue of Microorganisms (GCM) 10K type strain sequencing project: providing services to taxonomists for standard genome sequencing and annotation.</title>
        <authorList>
            <consortium name="The Broad Institute Genomics Platform"/>
            <consortium name="The Broad Institute Genome Sequencing Center for Infectious Disease"/>
            <person name="Wu L."/>
            <person name="Ma J."/>
        </authorList>
    </citation>
    <scope>NUCLEOTIDE SEQUENCE [LARGE SCALE GENOMIC DNA]</scope>
    <source>
        <strain evidence="3">DT28</strain>
    </source>
</reference>
<name>A0ABV9JG22_9GAMM</name>
<evidence type="ECO:0000256" key="1">
    <source>
        <dbReference type="ARBA" id="ARBA00008007"/>
    </source>
</evidence>
<dbReference type="CDD" id="cd06223">
    <property type="entry name" value="PRTases_typeI"/>
    <property type="match status" value="1"/>
</dbReference>
<evidence type="ECO:0000313" key="3">
    <source>
        <dbReference type="Proteomes" id="UP001595962"/>
    </source>
</evidence>
<dbReference type="InterPro" id="IPR029057">
    <property type="entry name" value="PRTase-like"/>
</dbReference>
<organism evidence="2 3">
    <name type="scientific">Rheinheimera marina</name>
    <dbReference type="NCBI Taxonomy" id="1774958"/>
    <lineage>
        <taxon>Bacteria</taxon>
        <taxon>Pseudomonadati</taxon>
        <taxon>Pseudomonadota</taxon>
        <taxon>Gammaproteobacteria</taxon>
        <taxon>Chromatiales</taxon>
        <taxon>Chromatiaceae</taxon>
        <taxon>Rheinheimera</taxon>
    </lineage>
</organism>
<proteinExistence type="inferred from homology"/>
<dbReference type="SUPFAM" id="SSF53271">
    <property type="entry name" value="PRTase-like"/>
    <property type="match status" value="1"/>
</dbReference>
<dbReference type="InterPro" id="IPR051910">
    <property type="entry name" value="ComF/GntX_DNA_util-trans"/>
</dbReference>
<dbReference type="PANTHER" id="PTHR47505">
    <property type="entry name" value="DNA UTILIZATION PROTEIN YHGH"/>
    <property type="match status" value="1"/>
</dbReference>
<accession>A0ABV9JG22</accession>
<dbReference type="EMBL" id="JBHSGB010000001">
    <property type="protein sequence ID" value="MFC4653624.1"/>
    <property type="molecule type" value="Genomic_DNA"/>
</dbReference>
<keyword evidence="3" id="KW-1185">Reference proteome</keyword>
<gene>
    <name evidence="2" type="ORF">ACFO3I_01165</name>
</gene>
<evidence type="ECO:0000313" key="2">
    <source>
        <dbReference type="EMBL" id="MFC4653624.1"/>
    </source>
</evidence>
<sequence>MSFWFGYLRRQLMPSVCLWCQQPLAWHEPQLCHHCHRHLPRLDAALTQHNALYLPPVQRGLAQARFDALYPMAWYQQPYRHWVQRWKFQQGLAEGELLCQLIGEKAAALRDTDGIVPDAVGFVPMSAARLRQRGFNQALLLAQSVARQWHRPCLALFDSPALVPHQTGLSRRDRLANLREKIQLNSGTLPAHVALVDDVVTTGATMDWLTGLLKNAGVQRVDVWCLAVTRHSTAASSPSSSIESALNILPR</sequence>
<dbReference type="Gene3D" id="3.40.50.2020">
    <property type="match status" value="1"/>
</dbReference>
<dbReference type="InterPro" id="IPR000836">
    <property type="entry name" value="PRTase_dom"/>
</dbReference>
<dbReference type="RefSeq" id="WP_377331046.1">
    <property type="nucleotide sequence ID" value="NZ_JBHSGB010000001.1"/>
</dbReference>
<protein>
    <submittedName>
        <fullName evidence="2">ComF family protein</fullName>
    </submittedName>
</protein>
<comment type="similarity">
    <text evidence="1">Belongs to the ComF/GntX family.</text>
</comment>
<dbReference type="Proteomes" id="UP001595962">
    <property type="component" value="Unassembled WGS sequence"/>
</dbReference>
<dbReference type="PANTHER" id="PTHR47505:SF1">
    <property type="entry name" value="DNA UTILIZATION PROTEIN YHGH"/>
    <property type="match status" value="1"/>
</dbReference>
<comment type="caution">
    <text evidence="2">The sequence shown here is derived from an EMBL/GenBank/DDBJ whole genome shotgun (WGS) entry which is preliminary data.</text>
</comment>